<dbReference type="Gene3D" id="3.30.70.1560">
    <property type="entry name" value="Alpha-L RNA-binding motif"/>
    <property type="match status" value="1"/>
</dbReference>
<feature type="domain" description="RNA-binding S4" evidence="6">
    <location>
        <begin position="5"/>
        <end position="63"/>
    </location>
</feature>
<dbReference type="Proteomes" id="UP000095712">
    <property type="component" value="Unassembled WGS sequence"/>
</dbReference>
<dbReference type="SUPFAM" id="SSF55174">
    <property type="entry name" value="Alpha-L RNA-binding motif"/>
    <property type="match status" value="1"/>
</dbReference>
<dbReference type="RefSeq" id="WP_055153046.1">
    <property type="nucleotide sequence ID" value="NZ_BTHI01000022.1"/>
</dbReference>
<evidence type="ECO:0000313" key="8">
    <source>
        <dbReference type="EMBL" id="VUX62593.1"/>
    </source>
</evidence>
<keyword evidence="3 5" id="KW-0413">Isomerase</keyword>
<evidence type="ECO:0000256" key="5">
    <source>
        <dbReference type="RuleBase" id="RU003887"/>
    </source>
</evidence>
<dbReference type="CDD" id="cd00165">
    <property type="entry name" value="S4"/>
    <property type="match status" value="1"/>
</dbReference>
<dbReference type="FunFam" id="3.30.70.1560:FF:000001">
    <property type="entry name" value="Pseudouridine synthase"/>
    <property type="match status" value="1"/>
</dbReference>
<organism evidence="7 9">
    <name type="scientific">Blautia wexlerae</name>
    <dbReference type="NCBI Taxonomy" id="418240"/>
    <lineage>
        <taxon>Bacteria</taxon>
        <taxon>Bacillati</taxon>
        <taxon>Bacillota</taxon>
        <taxon>Clostridia</taxon>
        <taxon>Lachnospirales</taxon>
        <taxon>Lachnospiraceae</taxon>
        <taxon>Blautia</taxon>
    </lineage>
</organism>
<accession>A0A174SBG6</accession>
<dbReference type="SMART" id="SM00363">
    <property type="entry name" value="S4"/>
    <property type="match status" value="1"/>
</dbReference>
<dbReference type="InterPro" id="IPR006145">
    <property type="entry name" value="PsdUridine_synth_RsuA/RluA"/>
</dbReference>
<dbReference type="SUPFAM" id="SSF55120">
    <property type="entry name" value="Pseudouridine synthase"/>
    <property type="match status" value="1"/>
</dbReference>
<evidence type="ECO:0000256" key="1">
    <source>
        <dbReference type="ARBA" id="ARBA00008348"/>
    </source>
</evidence>
<reference evidence="8 10" key="2">
    <citation type="submission" date="2019-07" db="EMBL/GenBank/DDBJ databases">
        <authorList>
            <person name="Chang H.-W."/>
            <person name="Raman A."/>
            <person name="Venkatesh S."/>
            <person name="Gehrig J."/>
        </authorList>
    </citation>
    <scope>NUCLEOTIDE SEQUENCE [LARGE SCALE GENOMIC DNA]</scope>
    <source>
        <strain evidence="8">Blautia_wexlerae_LFYP_14</strain>
    </source>
</reference>
<dbReference type="PROSITE" id="PS50889">
    <property type="entry name" value="S4"/>
    <property type="match status" value="1"/>
</dbReference>
<keyword evidence="10" id="KW-1185">Reference proteome</keyword>
<dbReference type="Pfam" id="PF01479">
    <property type="entry name" value="S4"/>
    <property type="match status" value="1"/>
</dbReference>
<proteinExistence type="inferred from homology"/>
<dbReference type="GO" id="GO:0120159">
    <property type="term" value="F:rRNA pseudouridine synthase activity"/>
    <property type="evidence" value="ECO:0007669"/>
    <property type="project" value="UniProtKB-ARBA"/>
</dbReference>
<dbReference type="EC" id="5.4.99.-" evidence="5"/>
<dbReference type="InterPro" id="IPR000748">
    <property type="entry name" value="PsdUridine_synth_RsuA/RluB/E/F"/>
</dbReference>
<keyword evidence="2 4" id="KW-0694">RNA-binding</keyword>
<evidence type="ECO:0000313" key="9">
    <source>
        <dbReference type="Proteomes" id="UP000095712"/>
    </source>
</evidence>
<dbReference type="Pfam" id="PF00849">
    <property type="entry name" value="PseudoU_synth_2"/>
    <property type="match status" value="1"/>
</dbReference>
<evidence type="ECO:0000313" key="7">
    <source>
        <dbReference type="EMBL" id="CUP95113.1"/>
    </source>
</evidence>
<sequence length="255" mass="28582">MKKAVRLDKFLADAGAGTRSEVKKFIQKGKVQVNGVPAKKSEIKVSEEDEVVLDGNRISQAPEFVYYLLHKPAGYVSATEDKRDKTVMELVASDRKGLFPVGRLDKDTEGLLLITDDGALAHELLSPKKHVDKTYYAVTDGCMTKEDVQRFADGLEIGEKNPTMPAKLKILSTRKVEETELEQYPSGWSSEIQLTIKEGKFHQVKRMTEAVGKKVVYLKRISMGVLTLPDDLKKGECRQLTAEEEKRLKESVVIK</sequence>
<dbReference type="GO" id="GO:0000455">
    <property type="term" value="P:enzyme-directed rRNA pseudouridine synthesis"/>
    <property type="evidence" value="ECO:0007669"/>
    <property type="project" value="UniProtKB-ARBA"/>
</dbReference>
<dbReference type="InterPro" id="IPR020094">
    <property type="entry name" value="TruA/RsuA/RluB/E/F_N"/>
</dbReference>
<dbReference type="FunFam" id="3.10.290.10:FF:000003">
    <property type="entry name" value="Pseudouridine synthase"/>
    <property type="match status" value="1"/>
</dbReference>
<dbReference type="InterPro" id="IPR018496">
    <property type="entry name" value="PsdUridine_synth_RsuA/RluB_CS"/>
</dbReference>
<evidence type="ECO:0000259" key="6">
    <source>
        <dbReference type="SMART" id="SM00363"/>
    </source>
</evidence>
<dbReference type="PROSITE" id="PS01149">
    <property type="entry name" value="PSI_RSU"/>
    <property type="match status" value="1"/>
</dbReference>
<dbReference type="AlphaFoldDB" id="A0A174SBG6"/>
<dbReference type="Gene3D" id="3.10.290.10">
    <property type="entry name" value="RNA-binding S4 domain"/>
    <property type="match status" value="1"/>
</dbReference>
<comment type="similarity">
    <text evidence="1 5">Belongs to the pseudouridine synthase RsuA family.</text>
</comment>
<protein>
    <recommendedName>
        <fullName evidence="5">Pseudouridine synthase</fullName>
        <ecNumber evidence="5">5.4.99.-</ecNumber>
    </recommendedName>
</protein>
<dbReference type="EMBL" id="CZAW01000048">
    <property type="protein sequence ID" value="CUP95113.1"/>
    <property type="molecule type" value="Genomic_DNA"/>
</dbReference>
<dbReference type="InterPro" id="IPR036986">
    <property type="entry name" value="S4_RNA-bd_sf"/>
</dbReference>
<dbReference type="InterPro" id="IPR002942">
    <property type="entry name" value="S4_RNA-bd"/>
</dbReference>
<dbReference type="NCBIfam" id="TIGR00093">
    <property type="entry name" value="pseudouridine synthase"/>
    <property type="match status" value="1"/>
</dbReference>
<dbReference type="CDD" id="cd02553">
    <property type="entry name" value="PseudoU_synth_RsuA"/>
    <property type="match status" value="1"/>
</dbReference>
<dbReference type="EMBL" id="CABHOF010000004">
    <property type="protein sequence ID" value="VUX62593.1"/>
    <property type="molecule type" value="Genomic_DNA"/>
</dbReference>
<gene>
    <name evidence="7" type="primary">rluB</name>
    <name evidence="8" type="ORF">BWLFYP14_00491</name>
    <name evidence="7" type="ORF">ERS852523_03393</name>
</gene>
<dbReference type="PANTHER" id="PTHR47683">
    <property type="entry name" value="PSEUDOURIDINE SYNTHASE FAMILY PROTEIN-RELATED"/>
    <property type="match status" value="1"/>
</dbReference>
<dbReference type="GO" id="GO:0003723">
    <property type="term" value="F:RNA binding"/>
    <property type="evidence" value="ECO:0007669"/>
    <property type="project" value="UniProtKB-KW"/>
</dbReference>
<evidence type="ECO:0000313" key="10">
    <source>
        <dbReference type="Proteomes" id="UP000366766"/>
    </source>
</evidence>
<dbReference type="InterPro" id="IPR020103">
    <property type="entry name" value="PsdUridine_synth_cat_dom_sf"/>
</dbReference>
<dbReference type="PANTHER" id="PTHR47683:SF4">
    <property type="entry name" value="PSEUDOURIDINE SYNTHASE"/>
    <property type="match status" value="1"/>
</dbReference>
<dbReference type="InterPro" id="IPR050343">
    <property type="entry name" value="RsuA_PseudoU_synthase"/>
</dbReference>
<reference evidence="7 9" key="1">
    <citation type="submission" date="2015-09" db="EMBL/GenBank/DDBJ databases">
        <authorList>
            <consortium name="Pathogen Informatics"/>
        </authorList>
    </citation>
    <scope>NUCLEOTIDE SEQUENCE [LARGE SCALE GENOMIC DNA]</scope>
    <source>
        <strain evidence="7 9">2789STDY5834911</strain>
    </source>
</reference>
<evidence type="ECO:0000256" key="2">
    <source>
        <dbReference type="ARBA" id="ARBA00022884"/>
    </source>
</evidence>
<evidence type="ECO:0000256" key="3">
    <source>
        <dbReference type="ARBA" id="ARBA00023235"/>
    </source>
</evidence>
<dbReference type="Gene3D" id="3.30.70.580">
    <property type="entry name" value="Pseudouridine synthase I, catalytic domain, N-terminal subdomain"/>
    <property type="match status" value="1"/>
</dbReference>
<dbReference type="InterPro" id="IPR042092">
    <property type="entry name" value="PsdUridine_s_RsuA/RluB/E/F_cat"/>
</dbReference>
<dbReference type="OrthoDB" id="9807213at2"/>
<dbReference type="GO" id="GO:0005829">
    <property type="term" value="C:cytosol"/>
    <property type="evidence" value="ECO:0007669"/>
    <property type="project" value="UniProtKB-ARBA"/>
</dbReference>
<name>A0A174SBG6_9FIRM</name>
<dbReference type="Proteomes" id="UP000366766">
    <property type="component" value="Unassembled WGS sequence"/>
</dbReference>
<evidence type="ECO:0000256" key="4">
    <source>
        <dbReference type="PROSITE-ProRule" id="PRU00182"/>
    </source>
</evidence>